<dbReference type="Proteomes" id="UP001596150">
    <property type="component" value="Unassembled WGS sequence"/>
</dbReference>
<name>A0ABW0PRI7_9HYPH</name>
<accession>A0ABW0PRI7</accession>
<organism evidence="2 3">
    <name type="scientific">Kaistia terrae</name>
    <dbReference type="NCBI Taxonomy" id="537017"/>
    <lineage>
        <taxon>Bacteria</taxon>
        <taxon>Pseudomonadati</taxon>
        <taxon>Pseudomonadota</taxon>
        <taxon>Alphaproteobacteria</taxon>
        <taxon>Hyphomicrobiales</taxon>
        <taxon>Kaistiaceae</taxon>
        <taxon>Kaistia</taxon>
    </lineage>
</organism>
<keyword evidence="2" id="KW-0969">Cilium</keyword>
<proteinExistence type="predicted"/>
<keyword evidence="2" id="KW-0966">Cell projection</keyword>
<evidence type="ECO:0000256" key="1">
    <source>
        <dbReference type="SAM" id="Phobius"/>
    </source>
</evidence>
<protein>
    <submittedName>
        <fullName evidence="2">Flagellar motor protein MotA</fullName>
    </submittedName>
</protein>
<feature type="transmembrane region" description="Helical" evidence="1">
    <location>
        <begin position="60"/>
        <end position="77"/>
    </location>
</feature>
<reference evidence="3" key="1">
    <citation type="journal article" date="2019" name="Int. J. Syst. Evol. Microbiol.">
        <title>The Global Catalogue of Microorganisms (GCM) 10K type strain sequencing project: providing services to taxonomists for standard genome sequencing and annotation.</title>
        <authorList>
            <consortium name="The Broad Institute Genomics Platform"/>
            <consortium name="The Broad Institute Genome Sequencing Center for Infectious Disease"/>
            <person name="Wu L."/>
            <person name="Ma J."/>
        </authorList>
    </citation>
    <scope>NUCLEOTIDE SEQUENCE [LARGE SCALE GENOMIC DNA]</scope>
    <source>
        <strain evidence="3">KACC 12633</strain>
    </source>
</reference>
<keyword evidence="1" id="KW-0472">Membrane</keyword>
<feature type="transmembrane region" description="Helical" evidence="1">
    <location>
        <begin position="205"/>
        <end position="226"/>
    </location>
</feature>
<feature type="transmembrane region" description="Helical" evidence="1">
    <location>
        <begin position="29"/>
        <end position="48"/>
    </location>
</feature>
<keyword evidence="2" id="KW-0282">Flagellum</keyword>
<sequence length="349" mass="38303">MTKTRRSVIRRRTMARDFDPYKLASPQVYLWRMTIFLVIAAFVALILYRQVYSSFLANPALNGVIIGVLFIGILLAFRQVIRIFPEIRWVNGFRNADRSIEMDRAPVLLAPMAAILGDRIGRMSISTQTMRSVLDSILMRLDEDRDTSRYLTGLLIFLGLLGTFWGLLETVGAVADAIRSLNVGTGDSSVIFEDLKSGLEAPLKGMGTAFSSSLFGLAGSLILGFLDLQAGQAQNKFYTELEDWLSTVTDLDPSMLDVREGASSGEDLRVAIERLTAAVHEGGGGAGGSTQRSTAAMANLAEGIQGLVQHMRSEQQVVRGWVEQQADQQRDMQQLLEVIAKALKQPAGE</sequence>
<dbReference type="RefSeq" id="WP_266345052.1">
    <property type="nucleotide sequence ID" value="NZ_JAPKNH010000006.1"/>
</dbReference>
<keyword evidence="3" id="KW-1185">Reference proteome</keyword>
<keyword evidence="1" id="KW-0812">Transmembrane</keyword>
<comment type="caution">
    <text evidence="2">The sequence shown here is derived from an EMBL/GenBank/DDBJ whole genome shotgun (WGS) entry which is preliminary data.</text>
</comment>
<evidence type="ECO:0000313" key="2">
    <source>
        <dbReference type="EMBL" id="MFC5514317.1"/>
    </source>
</evidence>
<evidence type="ECO:0000313" key="3">
    <source>
        <dbReference type="Proteomes" id="UP001596150"/>
    </source>
</evidence>
<keyword evidence="1" id="KW-1133">Transmembrane helix</keyword>
<gene>
    <name evidence="2" type="ORF">ACFPP9_00925</name>
</gene>
<dbReference type="EMBL" id="JBHSML010000001">
    <property type="protein sequence ID" value="MFC5514317.1"/>
    <property type="molecule type" value="Genomic_DNA"/>
</dbReference>
<feature type="transmembrane region" description="Helical" evidence="1">
    <location>
        <begin position="150"/>
        <end position="168"/>
    </location>
</feature>